<accession>A0A3P5XCI2</accession>
<gene>
    <name evidence="2" type="ORF">PSET11_02177</name>
</gene>
<dbReference type="AlphaFoldDB" id="A0A3P5XCI2"/>
<evidence type="ECO:0000256" key="1">
    <source>
        <dbReference type="SAM" id="MobiDB-lite"/>
    </source>
</evidence>
<keyword evidence="3" id="KW-1185">Reference proteome</keyword>
<evidence type="ECO:0000313" key="3">
    <source>
        <dbReference type="Proteomes" id="UP000280861"/>
    </source>
</evidence>
<dbReference type="RefSeq" id="WP_124092122.1">
    <property type="nucleotide sequence ID" value="NZ_CBCRYA010000017.1"/>
</dbReference>
<name>A0A3P5XCI2_9MICC</name>
<organism evidence="2 3">
    <name type="scientific">Arthrobacter ulcerisalmonis</name>
    <dbReference type="NCBI Taxonomy" id="2483813"/>
    <lineage>
        <taxon>Bacteria</taxon>
        <taxon>Bacillati</taxon>
        <taxon>Actinomycetota</taxon>
        <taxon>Actinomycetes</taxon>
        <taxon>Micrococcales</taxon>
        <taxon>Micrococcaceae</taxon>
        <taxon>Arthrobacter</taxon>
    </lineage>
</organism>
<protein>
    <submittedName>
        <fullName evidence="2">Uncharacterized protein</fullName>
    </submittedName>
</protein>
<proteinExistence type="predicted"/>
<feature type="region of interest" description="Disordered" evidence="1">
    <location>
        <begin position="71"/>
        <end position="97"/>
    </location>
</feature>
<evidence type="ECO:0000313" key="2">
    <source>
        <dbReference type="EMBL" id="VDC28563.1"/>
    </source>
</evidence>
<dbReference type="EMBL" id="UXAU01000029">
    <property type="protein sequence ID" value="VDC28563.1"/>
    <property type="molecule type" value="Genomic_DNA"/>
</dbReference>
<reference evidence="2 3" key="1">
    <citation type="submission" date="2018-11" db="EMBL/GenBank/DDBJ databases">
        <authorList>
            <person name="Criscuolo A."/>
        </authorList>
    </citation>
    <scope>NUCLEOTIDE SEQUENCE [LARGE SCALE GENOMIC DNA]</scope>
    <source>
        <strain evidence="2">AT11b</strain>
    </source>
</reference>
<dbReference type="Proteomes" id="UP000280861">
    <property type="component" value="Unassembled WGS sequence"/>
</dbReference>
<sequence>MGRHSEAVEATLTAAGDAITGKHQALCELVRTLAEQCDATPEGPGTRLAGTYLTAIRTLNAVVAAVPAQGTKPRNGLASVRGIRDAPKKSTIRGGKG</sequence>